<dbReference type="AlphaFoldDB" id="A0A918SJ90"/>
<reference evidence="3" key="1">
    <citation type="journal article" date="2014" name="Int. J. Syst. Evol. Microbiol.">
        <title>Complete genome sequence of Corynebacterium casei LMG S-19264T (=DSM 44701T), isolated from a smear-ripened cheese.</title>
        <authorList>
            <consortium name="US DOE Joint Genome Institute (JGI-PGF)"/>
            <person name="Walter F."/>
            <person name="Albersmeier A."/>
            <person name="Kalinowski J."/>
            <person name="Ruckert C."/>
        </authorList>
    </citation>
    <scope>NUCLEOTIDE SEQUENCE</scope>
    <source>
        <strain evidence="3">KCTC 12719</strain>
    </source>
</reference>
<evidence type="ECO:0000259" key="2">
    <source>
        <dbReference type="Pfam" id="PF14258"/>
    </source>
</evidence>
<comment type="caution">
    <text evidence="3">The sequence shown here is derived from an EMBL/GenBank/DDBJ whole genome shotgun (WGS) entry which is preliminary data.</text>
</comment>
<protein>
    <recommendedName>
        <fullName evidence="2">DUF4350 domain-containing protein</fullName>
    </recommendedName>
</protein>
<evidence type="ECO:0000313" key="3">
    <source>
        <dbReference type="EMBL" id="GHA42293.1"/>
    </source>
</evidence>
<dbReference type="InterPro" id="IPR025646">
    <property type="entry name" value="DUF4350"/>
</dbReference>
<evidence type="ECO:0000313" key="4">
    <source>
        <dbReference type="Proteomes" id="UP000610456"/>
    </source>
</evidence>
<name>A0A918SJ90_9FLAO</name>
<dbReference type="RefSeq" id="WP_189605056.1">
    <property type="nucleotide sequence ID" value="NZ_BMXB01000010.1"/>
</dbReference>
<keyword evidence="1" id="KW-0472">Membrane</keyword>
<keyword evidence="1" id="KW-1133">Transmembrane helix</keyword>
<reference evidence="3" key="2">
    <citation type="submission" date="2020-09" db="EMBL/GenBank/DDBJ databases">
        <authorList>
            <person name="Sun Q."/>
            <person name="Kim S."/>
        </authorList>
    </citation>
    <scope>NUCLEOTIDE SEQUENCE</scope>
    <source>
        <strain evidence="3">KCTC 12719</strain>
    </source>
</reference>
<keyword evidence="1" id="KW-0812">Transmembrane</keyword>
<organism evidence="3 4">
    <name type="scientific">Salinimicrobium marinum</name>
    <dbReference type="NCBI Taxonomy" id="680283"/>
    <lineage>
        <taxon>Bacteria</taxon>
        <taxon>Pseudomonadati</taxon>
        <taxon>Bacteroidota</taxon>
        <taxon>Flavobacteriia</taxon>
        <taxon>Flavobacteriales</taxon>
        <taxon>Flavobacteriaceae</taxon>
        <taxon>Salinimicrobium</taxon>
    </lineage>
</organism>
<proteinExistence type="predicted"/>
<dbReference type="Pfam" id="PF14258">
    <property type="entry name" value="DUF4350"/>
    <property type="match status" value="1"/>
</dbReference>
<evidence type="ECO:0000256" key="1">
    <source>
        <dbReference type="SAM" id="Phobius"/>
    </source>
</evidence>
<feature type="domain" description="DUF4350" evidence="2">
    <location>
        <begin position="40"/>
        <end position="230"/>
    </location>
</feature>
<dbReference type="EMBL" id="BMXB01000010">
    <property type="protein sequence ID" value="GHA42293.1"/>
    <property type="molecule type" value="Genomic_DNA"/>
</dbReference>
<feature type="transmembrane region" description="Helical" evidence="1">
    <location>
        <begin position="266"/>
        <end position="284"/>
    </location>
</feature>
<dbReference type="Proteomes" id="UP000610456">
    <property type="component" value="Unassembled WGS sequence"/>
</dbReference>
<keyword evidence="4" id="KW-1185">Reference proteome</keyword>
<accession>A0A918SJ90</accession>
<sequence>MSKTYKIALGILLLLLMALTYLEAMEPEPVNWNPSYSAGDKIALGTFVLFENLQDQHFEIETVNLPPYEFLNNNSPKGTYFFLNDNLAFDDDELNKLLTWVSEGNTLFIAAENFGGKLMDTVGLYTDALIPQGDLSFKPILELTDPDLKQEQPYLLDKETYLPIFRETDTVDYQTLGVSEFYTDTLKLENPRPNYVRLAFGDGEILLHSTPKAFSNFFMLHEDNAAYVERALAYLPSENTLYWDQYYKTGKSFYTSPLYILLNNRALKWAYYFALIGSLLFVIFEGKRKQRSIPVVKPLENQTYSFTRTISGLYLDRKDYKKIASKKIALFLEYIRTQLRIPTAHINEDFYPKLASGSGTSEEEVRDLFRIIQETESKERLNKEELLALNSAIDSFKNKK</sequence>
<gene>
    <name evidence="3" type="ORF">GCM10007103_24510</name>
</gene>